<evidence type="ECO:0000256" key="4">
    <source>
        <dbReference type="ARBA" id="ARBA00022989"/>
    </source>
</evidence>
<name>A0A918DR57_9GAMM</name>
<dbReference type="GO" id="GO:0016020">
    <property type="term" value="C:membrane"/>
    <property type="evidence" value="ECO:0007669"/>
    <property type="project" value="UniProtKB-SubCell"/>
</dbReference>
<comment type="subcellular location">
    <subcellularLocation>
        <location evidence="1">Membrane</location>
        <topology evidence="1">Multi-pass membrane protein</topology>
    </subcellularLocation>
</comment>
<evidence type="ECO:0000256" key="3">
    <source>
        <dbReference type="ARBA" id="ARBA00022692"/>
    </source>
</evidence>
<dbReference type="Pfam" id="PF07690">
    <property type="entry name" value="MFS_1"/>
    <property type="match status" value="1"/>
</dbReference>
<keyword evidence="4 6" id="KW-1133">Transmembrane helix</keyword>
<accession>A0A918DR57</accession>
<feature type="transmembrane region" description="Helical" evidence="6">
    <location>
        <begin position="16"/>
        <end position="35"/>
    </location>
</feature>
<feature type="transmembrane region" description="Helical" evidence="6">
    <location>
        <begin position="41"/>
        <end position="62"/>
    </location>
</feature>
<keyword evidence="5 6" id="KW-0472">Membrane</keyword>
<evidence type="ECO:0000256" key="6">
    <source>
        <dbReference type="SAM" id="Phobius"/>
    </source>
</evidence>
<proteinExistence type="predicted"/>
<dbReference type="SUPFAM" id="SSF103473">
    <property type="entry name" value="MFS general substrate transporter"/>
    <property type="match status" value="1"/>
</dbReference>
<keyword evidence="2" id="KW-0813">Transport</keyword>
<comment type="caution">
    <text evidence="7">The sequence shown here is derived from an EMBL/GenBank/DDBJ whole genome shotgun (WGS) entry which is preliminary data.</text>
</comment>
<evidence type="ECO:0000313" key="8">
    <source>
        <dbReference type="Proteomes" id="UP000599578"/>
    </source>
</evidence>
<keyword evidence="8" id="KW-1185">Reference proteome</keyword>
<evidence type="ECO:0000256" key="5">
    <source>
        <dbReference type="ARBA" id="ARBA00023136"/>
    </source>
</evidence>
<sequence>MVLYLQYNRGMTPTEAGQIMMLQAVMMTICAPIAGRLSDLWGSRVLATVGCLIIATGLGILVQVNDRMPLVVIAGSMMAIGLGHGLFSTPNNSTAIGTVAAAKLGIATATLNLARQCGQLLGTAVLSLLIAIFFDGRSITPQGYKDFQSVAVWALSISLAFSLMAAWFSSRKG</sequence>
<dbReference type="GO" id="GO:0022857">
    <property type="term" value="F:transmembrane transporter activity"/>
    <property type="evidence" value="ECO:0007669"/>
    <property type="project" value="InterPro"/>
</dbReference>
<dbReference type="EMBL" id="BMLT01000004">
    <property type="protein sequence ID" value="GGO80291.1"/>
    <property type="molecule type" value="Genomic_DNA"/>
</dbReference>
<feature type="transmembrane region" description="Helical" evidence="6">
    <location>
        <begin position="93"/>
        <end position="113"/>
    </location>
</feature>
<dbReference type="InterPro" id="IPR011701">
    <property type="entry name" value="MFS"/>
</dbReference>
<dbReference type="AlphaFoldDB" id="A0A918DR57"/>
<feature type="transmembrane region" description="Helical" evidence="6">
    <location>
        <begin position="151"/>
        <end position="168"/>
    </location>
</feature>
<feature type="transmembrane region" description="Helical" evidence="6">
    <location>
        <begin position="69"/>
        <end position="87"/>
    </location>
</feature>
<organism evidence="7 8">
    <name type="scientific">Marinobacterium nitratireducens</name>
    <dbReference type="NCBI Taxonomy" id="518897"/>
    <lineage>
        <taxon>Bacteria</taxon>
        <taxon>Pseudomonadati</taxon>
        <taxon>Pseudomonadota</taxon>
        <taxon>Gammaproteobacteria</taxon>
        <taxon>Oceanospirillales</taxon>
        <taxon>Oceanospirillaceae</taxon>
        <taxon>Marinobacterium</taxon>
    </lineage>
</organism>
<gene>
    <name evidence="7" type="ORF">GCM10011348_16600</name>
</gene>
<dbReference type="PANTHER" id="PTHR42718">
    <property type="entry name" value="MAJOR FACILITATOR SUPERFAMILY MULTIDRUG TRANSPORTER MFSC"/>
    <property type="match status" value="1"/>
</dbReference>
<evidence type="ECO:0000256" key="1">
    <source>
        <dbReference type="ARBA" id="ARBA00004141"/>
    </source>
</evidence>
<dbReference type="Gene3D" id="1.20.1250.20">
    <property type="entry name" value="MFS general substrate transporter like domains"/>
    <property type="match status" value="1"/>
</dbReference>
<protein>
    <recommendedName>
        <fullName evidence="9">Major facilitator superfamily (MFS) profile domain-containing protein</fullName>
    </recommendedName>
</protein>
<evidence type="ECO:0000256" key="2">
    <source>
        <dbReference type="ARBA" id="ARBA00022448"/>
    </source>
</evidence>
<feature type="transmembrane region" description="Helical" evidence="6">
    <location>
        <begin position="120"/>
        <end position="139"/>
    </location>
</feature>
<dbReference type="PANTHER" id="PTHR42718:SF9">
    <property type="entry name" value="MAJOR FACILITATOR SUPERFAMILY MULTIDRUG TRANSPORTER MFSC"/>
    <property type="match status" value="1"/>
</dbReference>
<dbReference type="Proteomes" id="UP000599578">
    <property type="component" value="Unassembled WGS sequence"/>
</dbReference>
<evidence type="ECO:0000313" key="7">
    <source>
        <dbReference type="EMBL" id="GGO80291.1"/>
    </source>
</evidence>
<reference evidence="7 8" key="1">
    <citation type="journal article" date="2014" name="Int. J. Syst. Evol. Microbiol.">
        <title>Complete genome sequence of Corynebacterium casei LMG S-19264T (=DSM 44701T), isolated from a smear-ripened cheese.</title>
        <authorList>
            <consortium name="US DOE Joint Genome Institute (JGI-PGF)"/>
            <person name="Walter F."/>
            <person name="Albersmeier A."/>
            <person name="Kalinowski J."/>
            <person name="Ruckert C."/>
        </authorList>
    </citation>
    <scope>NUCLEOTIDE SEQUENCE [LARGE SCALE GENOMIC DNA]</scope>
    <source>
        <strain evidence="7 8">CGMCC 1.7286</strain>
    </source>
</reference>
<keyword evidence="3 6" id="KW-0812">Transmembrane</keyword>
<evidence type="ECO:0008006" key="9">
    <source>
        <dbReference type="Google" id="ProtNLM"/>
    </source>
</evidence>
<dbReference type="InterPro" id="IPR036259">
    <property type="entry name" value="MFS_trans_sf"/>
</dbReference>